<keyword evidence="2 6" id="KW-0489">Methyltransferase</keyword>
<keyword evidence="5" id="KW-0680">Restriction system</keyword>
<dbReference type="PANTHER" id="PTHR10629">
    <property type="entry name" value="CYTOSINE-SPECIFIC METHYLTRANSFERASE"/>
    <property type="match status" value="1"/>
</dbReference>
<sequence>MNTEIIIDNFAGGGGASTGIELATGRSVDIAINHDPAAIAMHEANHPDTVHYQDDVWKVDPRVVCAGRPVGLAWFSPDCKHFSKAKGSKPVEKTIRGLAWVAVRWAATVKPRVIMLENVEEFTTWGPLKLDQRGWYPDPAQKGRTFRSFVNALRRLGYVVEWRELRACDYGAPTIRKRLFLIARCDGQPIVWPEPTHGAPDSPEVLAGKLQPWRTAAEIIDWSIPCPSIFERKKPLADNTLRRIARGIQRYVIEADQPYIAPYIIKVNHHGEQFRGQPLDEPLQTITAKNGWGIVTPCIARIGQTGFGGDRLSYDMDKPLTTITTKAEHLLINPTLIEIGYGEGPGQAPRVPGLHKPLGTVVSGGRKHAVVAAFLAKHYGGNYNGPGASLDDPLPTVTTVDHNAIVTSHLVKLRGTCQDGQPVTEPMPTITAGGLHVGEVRAFLTQYNGTSVGQDVRQPLNTVPTHDRFGLVTVHGVDYQIVDIGMRMLEPHELFAAQGFPENYVIDKYGDGSKVSKSAQVARCGNSVSPPMATELVRANLPELCVGAGKVLTFERYAEQPAGQLQLSI</sequence>
<organism evidence="7 8">
    <name type="scientific">Paenibacillus algorifonticola</name>
    <dbReference type="NCBI Taxonomy" id="684063"/>
    <lineage>
        <taxon>Bacteria</taxon>
        <taxon>Bacillati</taxon>
        <taxon>Bacillota</taxon>
        <taxon>Bacilli</taxon>
        <taxon>Bacillales</taxon>
        <taxon>Paenibacillaceae</taxon>
        <taxon>Paenibacillus</taxon>
    </lineage>
</organism>
<dbReference type="InterPro" id="IPR029063">
    <property type="entry name" value="SAM-dependent_MTases_sf"/>
</dbReference>
<reference evidence="8" key="1">
    <citation type="submission" date="2016-10" db="EMBL/GenBank/DDBJ databases">
        <authorList>
            <person name="Varghese N."/>
            <person name="Submissions S."/>
        </authorList>
    </citation>
    <scope>NUCLEOTIDE SEQUENCE [LARGE SCALE GENOMIC DNA]</scope>
    <source>
        <strain evidence="8">CGMCC 1.10223</strain>
    </source>
</reference>
<feature type="active site" evidence="6">
    <location>
        <position position="79"/>
    </location>
</feature>
<dbReference type="AlphaFoldDB" id="A0A1I2AFV8"/>
<evidence type="ECO:0000256" key="5">
    <source>
        <dbReference type="ARBA" id="ARBA00022747"/>
    </source>
</evidence>
<dbReference type="RefSeq" id="WP_046230180.1">
    <property type="nucleotide sequence ID" value="NZ_FONN01000002.1"/>
</dbReference>
<proteinExistence type="inferred from homology"/>
<keyword evidence="8" id="KW-1185">Reference proteome</keyword>
<accession>A0A1I2AFV8</accession>
<dbReference type="EMBL" id="FONN01000002">
    <property type="protein sequence ID" value="SFE42438.1"/>
    <property type="molecule type" value="Genomic_DNA"/>
</dbReference>
<dbReference type="InterPro" id="IPR001525">
    <property type="entry name" value="C5_MeTfrase"/>
</dbReference>
<dbReference type="GO" id="GO:0044027">
    <property type="term" value="P:negative regulation of gene expression via chromosomal CpG island methylation"/>
    <property type="evidence" value="ECO:0007669"/>
    <property type="project" value="TreeGrafter"/>
</dbReference>
<protein>
    <recommendedName>
        <fullName evidence="1">DNA (cytosine-5-)-methyltransferase</fullName>
        <ecNumber evidence="1">2.1.1.37</ecNumber>
    </recommendedName>
</protein>
<dbReference type="InterPro" id="IPR050390">
    <property type="entry name" value="C5-Methyltransferase"/>
</dbReference>
<dbReference type="PANTHER" id="PTHR10629:SF52">
    <property type="entry name" value="DNA (CYTOSINE-5)-METHYLTRANSFERASE 1"/>
    <property type="match status" value="1"/>
</dbReference>
<dbReference type="PROSITE" id="PS51679">
    <property type="entry name" value="SAM_MT_C5"/>
    <property type="match status" value="1"/>
</dbReference>
<name>A0A1I2AFV8_9BACL</name>
<evidence type="ECO:0000256" key="3">
    <source>
        <dbReference type="ARBA" id="ARBA00022679"/>
    </source>
</evidence>
<dbReference type="OrthoDB" id="9813719at2"/>
<dbReference type="Gene3D" id="3.40.50.150">
    <property type="entry name" value="Vaccinia Virus protein VP39"/>
    <property type="match status" value="1"/>
</dbReference>
<evidence type="ECO:0000256" key="1">
    <source>
        <dbReference type="ARBA" id="ARBA00011975"/>
    </source>
</evidence>
<comment type="similarity">
    <text evidence="6">Belongs to the class I-like SAM-binding methyltransferase superfamily. C5-methyltransferase family.</text>
</comment>
<dbReference type="GO" id="GO:0009307">
    <property type="term" value="P:DNA restriction-modification system"/>
    <property type="evidence" value="ECO:0007669"/>
    <property type="project" value="UniProtKB-KW"/>
</dbReference>
<dbReference type="EC" id="2.1.1.37" evidence="1"/>
<evidence type="ECO:0000313" key="8">
    <source>
        <dbReference type="Proteomes" id="UP000183410"/>
    </source>
</evidence>
<evidence type="ECO:0000256" key="6">
    <source>
        <dbReference type="PROSITE-ProRule" id="PRU01016"/>
    </source>
</evidence>
<dbReference type="GO" id="GO:0003886">
    <property type="term" value="F:DNA (cytosine-5-)-methyltransferase activity"/>
    <property type="evidence" value="ECO:0007669"/>
    <property type="project" value="UniProtKB-EC"/>
</dbReference>
<evidence type="ECO:0000313" key="7">
    <source>
        <dbReference type="EMBL" id="SFE42438.1"/>
    </source>
</evidence>
<keyword evidence="4 6" id="KW-0949">S-adenosyl-L-methionine</keyword>
<evidence type="ECO:0000256" key="4">
    <source>
        <dbReference type="ARBA" id="ARBA00022691"/>
    </source>
</evidence>
<dbReference type="Gene3D" id="3.90.120.10">
    <property type="entry name" value="DNA Methylase, subunit A, domain 2"/>
    <property type="match status" value="1"/>
</dbReference>
<dbReference type="PRINTS" id="PR00105">
    <property type="entry name" value="C5METTRFRASE"/>
</dbReference>
<dbReference type="GO" id="GO:0032259">
    <property type="term" value="P:methylation"/>
    <property type="evidence" value="ECO:0007669"/>
    <property type="project" value="UniProtKB-KW"/>
</dbReference>
<evidence type="ECO:0000256" key="2">
    <source>
        <dbReference type="ARBA" id="ARBA00022603"/>
    </source>
</evidence>
<gene>
    <name evidence="7" type="ORF">SAMN04487969_102453</name>
</gene>
<keyword evidence="3 6" id="KW-0808">Transferase</keyword>
<dbReference type="GO" id="GO:0003677">
    <property type="term" value="F:DNA binding"/>
    <property type="evidence" value="ECO:0007669"/>
    <property type="project" value="TreeGrafter"/>
</dbReference>
<dbReference type="SUPFAM" id="SSF53335">
    <property type="entry name" value="S-adenosyl-L-methionine-dependent methyltransferases"/>
    <property type="match status" value="1"/>
</dbReference>
<dbReference type="Pfam" id="PF00145">
    <property type="entry name" value="DNA_methylase"/>
    <property type="match status" value="1"/>
</dbReference>
<dbReference type="Proteomes" id="UP000183410">
    <property type="component" value="Unassembled WGS sequence"/>
</dbReference>